<name>A0A0N5ABS0_9BILA</name>
<evidence type="ECO:0000313" key="1">
    <source>
        <dbReference type="Proteomes" id="UP000046393"/>
    </source>
</evidence>
<dbReference type="AlphaFoldDB" id="A0A0N5ABS0"/>
<dbReference type="Proteomes" id="UP000046393">
    <property type="component" value="Unplaced"/>
</dbReference>
<keyword evidence="1" id="KW-1185">Reference proteome</keyword>
<dbReference type="STRING" id="451379.A0A0N5ABS0"/>
<accession>A0A0N5ABS0</accession>
<proteinExistence type="predicted"/>
<organism evidence="1 2">
    <name type="scientific">Syphacia muris</name>
    <dbReference type="NCBI Taxonomy" id="451379"/>
    <lineage>
        <taxon>Eukaryota</taxon>
        <taxon>Metazoa</taxon>
        <taxon>Ecdysozoa</taxon>
        <taxon>Nematoda</taxon>
        <taxon>Chromadorea</taxon>
        <taxon>Rhabditida</taxon>
        <taxon>Spirurina</taxon>
        <taxon>Oxyuridomorpha</taxon>
        <taxon>Oxyuroidea</taxon>
        <taxon>Oxyuridae</taxon>
        <taxon>Syphacia</taxon>
    </lineage>
</organism>
<evidence type="ECO:0000313" key="2">
    <source>
        <dbReference type="WBParaSite" id="SMUV_0000159601-mRNA-1"/>
    </source>
</evidence>
<sequence length="58" mass="6780">MGSLYRSEQMRFCQMIVQKDAAFSCVAELGKKPYVQFKDVFSIRLPYPEISKFSFGFE</sequence>
<dbReference type="WBParaSite" id="SMUV_0000159601-mRNA-1">
    <property type="protein sequence ID" value="SMUV_0000159601-mRNA-1"/>
    <property type="gene ID" value="SMUV_0000159601"/>
</dbReference>
<protein>
    <submittedName>
        <fullName evidence="2">Uncharacterized protein</fullName>
    </submittedName>
</protein>
<reference evidence="2" key="1">
    <citation type="submission" date="2017-02" db="UniProtKB">
        <authorList>
            <consortium name="WormBaseParasite"/>
        </authorList>
    </citation>
    <scope>IDENTIFICATION</scope>
</reference>